<keyword evidence="1" id="KW-0472">Membrane</keyword>
<evidence type="ECO:0000313" key="3">
    <source>
        <dbReference type="Proteomes" id="UP000744980"/>
    </source>
</evidence>
<keyword evidence="3" id="KW-1185">Reference proteome</keyword>
<keyword evidence="1" id="KW-0812">Transmembrane</keyword>
<dbReference type="Proteomes" id="UP000744980">
    <property type="component" value="Unassembled WGS sequence"/>
</dbReference>
<gene>
    <name evidence="2" type="ORF">GFB56_03445</name>
</gene>
<dbReference type="AlphaFoldDB" id="A0AAW4FFC6"/>
<dbReference type="RefSeq" id="WP_113568370.1">
    <property type="nucleotide sequence ID" value="NZ_CP083370.1"/>
</dbReference>
<proteinExistence type="predicted"/>
<accession>A0AAW4FFC6</accession>
<keyword evidence="1" id="KW-1133">Transmembrane helix</keyword>
<protein>
    <recommendedName>
        <fullName evidence="4">SH3 domain-containing protein</fullName>
    </recommendedName>
</protein>
<organism evidence="2 3">
    <name type="scientific">Ensifer canadensis</name>
    <dbReference type="NCBI Taxonomy" id="555315"/>
    <lineage>
        <taxon>Bacteria</taxon>
        <taxon>Pseudomonadati</taxon>
        <taxon>Pseudomonadota</taxon>
        <taxon>Alphaproteobacteria</taxon>
        <taxon>Hyphomicrobiales</taxon>
        <taxon>Rhizobiaceae</taxon>
        <taxon>Sinorhizobium/Ensifer group</taxon>
        <taxon>Ensifer</taxon>
    </lineage>
</organism>
<comment type="caution">
    <text evidence="2">The sequence shown here is derived from an EMBL/GenBank/DDBJ whole genome shotgun (WGS) entry which is preliminary data.</text>
</comment>
<evidence type="ECO:0000313" key="2">
    <source>
        <dbReference type="EMBL" id="MBM3089869.1"/>
    </source>
</evidence>
<evidence type="ECO:0008006" key="4">
    <source>
        <dbReference type="Google" id="ProtNLM"/>
    </source>
</evidence>
<feature type="transmembrane region" description="Helical" evidence="1">
    <location>
        <begin position="21"/>
        <end position="40"/>
    </location>
</feature>
<sequence>MTLANGSKVRRVGERRHAGRGWALVSSVAGELGWVFAAYLDCVPVDGDQLKSAPMRPRPSGN</sequence>
<reference evidence="2 3" key="1">
    <citation type="submission" date="2020-01" db="EMBL/GenBank/DDBJ databases">
        <title>Draft genome assembly of Ensifer adhaerens T173.</title>
        <authorList>
            <person name="Craig J.E."/>
            <person name="Stinchcombe J.R."/>
        </authorList>
    </citation>
    <scope>NUCLEOTIDE SEQUENCE [LARGE SCALE GENOMIC DNA]</scope>
    <source>
        <strain evidence="2 3">T173</strain>
    </source>
</reference>
<dbReference type="EMBL" id="WXFA01000002">
    <property type="protein sequence ID" value="MBM3089869.1"/>
    <property type="molecule type" value="Genomic_DNA"/>
</dbReference>
<evidence type="ECO:0000256" key="1">
    <source>
        <dbReference type="SAM" id="Phobius"/>
    </source>
</evidence>
<name>A0AAW4FFC6_9HYPH</name>